<feature type="region of interest" description="Disordered" evidence="4">
    <location>
        <begin position="83"/>
        <end position="109"/>
    </location>
</feature>
<keyword evidence="2" id="KW-0238">DNA-binding</keyword>
<dbReference type="EMBL" id="JACCEW010000001">
    <property type="protein sequence ID" value="NYT35491.1"/>
    <property type="molecule type" value="Genomic_DNA"/>
</dbReference>
<dbReference type="RefSeq" id="WP_129967366.1">
    <property type="nucleotide sequence ID" value="NZ_JACCEW010000001.1"/>
</dbReference>
<dbReference type="PROSITE" id="PS50949">
    <property type="entry name" value="HTH_GNTR"/>
    <property type="match status" value="1"/>
</dbReference>
<accession>A0A853FA82</accession>
<evidence type="ECO:0000313" key="6">
    <source>
        <dbReference type="EMBL" id="NYT35491.1"/>
    </source>
</evidence>
<dbReference type="InterPro" id="IPR011711">
    <property type="entry name" value="GntR_C"/>
</dbReference>
<dbReference type="Pfam" id="PF00392">
    <property type="entry name" value="GntR"/>
    <property type="match status" value="1"/>
</dbReference>
<dbReference type="SUPFAM" id="SSF46785">
    <property type="entry name" value="Winged helix' DNA-binding domain"/>
    <property type="match status" value="1"/>
</dbReference>
<dbReference type="CDD" id="cd07377">
    <property type="entry name" value="WHTH_GntR"/>
    <property type="match status" value="1"/>
</dbReference>
<dbReference type="GO" id="GO:0003700">
    <property type="term" value="F:DNA-binding transcription factor activity"/>
    <property type="evidence" value="ECO:0007669"/>
    <property type="project" value="InterPro"/>
</dbReference>
<dbReference type="Pfam" id="PF07729">
    <property type="entry name" value="FCD"/>
    <property type="match status" value="1"/>
</dbReference>
<dbReference type="InterPro" id="IPR000524">
    <property type="entry name" value="Tscrpt_reg_HTH_GntR"/>
</dbReference>
<gene>
    <name evidence="6" type="ORF">H0A68_01290</name>
</gene>
<evidence type="ECO:0000256" key="2">
    <source>
        <dbReference type="ARBA" id="ARBA00023125"/>
    </source>
</evidence>
<dbReference type="SUPFAM" id="SSF48008">
    <property type="entry name" value="GntR ligand-binding domain-like"/>
    <property type="match status" value="1"/>
</dbReference>
<dbReference type="InterPro" id="IPR036390">
    <property type="entry name" value="WH_DNA-bd_sf"/>
</dbReference>
<feature type="domain" description="HTH gntR-type" evidence="5">
    <location>
        <begin position="16"/>
        <end position="84"/>
    </location>
</feature>
<dbReference type="SMART" id="SM00895">
    <property type="entry name" value="FCD"/>
    <property type="match status" value="1"/>
</dbReference>
<dbReference type="GO" id="GO:0003677">
    <property type="term" value="F:DNA binding"/>
    <property type="evidence" value="ECO:0007669"/>
    <property type="project" value="UniProtKB-KW"/>
</dbReference>
<dbReference type="SMART" id="SM00345">
    <property type="entry name" value="HTH_GNTR"/>
    <property type="match status" value="1"/>
</dbReference>
<comment type="caution">
    <text evidence="6">The sequence shown here is derived from an EMBL/GenBank/DDBJ whole genome shotgun (WGS) entry which is preliminary data.</text>
</comment>
<sequence length="247" mass="26824">MSGSRSMLPGSHSVRSARDAALDAGLAALMQEPAYGPGARLPNERTLAERFQVSRSALRAALARLEGRGRILRIMGSGTYVAQPSQESGAANAAGKSSRPPGRAPGDASPQEIMQARMLIEPQLPVLVVANANGADLDRIGAAMRSAERAETLEDFEVWDGRFHQAIADATHNRLVIEIYRIVTDARNHAEWGALKRRNATPVRRAQREAEHKAIYAALQSRDADGARRAFDAHLHRVNRNLFGQPA</sequence>
<keyword evidence="3" id="KW-0804">Transcription</keyword>
<evidence type="ECO:0000256" key="3">
    <source>
        <dbReference type="ARBA" id="ARBA00023163"/>
    </source>
</evidence>
<reference evidence="6 7" key="1">
    <citation type="submission" date="2020-07" db="EMBL/GenBank/DDBJ databases">
        <title>Taxonomic revisions and descriptions of new bacterial species based on genomic comparisons in the high-G+C-content subgroup of the family Alcaligenaceae.</title>
        <authorList>
            <person name="Szabo A."/>
            <person name="Felfoldi T."/>
        </authorList>
    </citation>
    <scope>NUCLEOTIDE SEQUENCE [LARGE SCALE GENOMIC DNA]</scope>
    <source>
        <strain evidence="6 7">DSM 25264</strain>
    </source>
</reference>
<dbReference type="AlphaFoldDB" id="A0A853FA82"/>
<evidence type="ECO:0000256" key="4">
    <source>
        <dbReference type="SAM" id="MobiDB-lite"/>
    </source>
</evidence>
<dbReference type="OrthoDB" id="5296437at2"/>
<protein>
    <submittedName>
        <fullName evidence="6">FadR family transcriptional regulator</fullName>
    </submittedName>
</protein>
<dbReference type="PRINTS" id="PR00035">
    <property type="entry name" value="HTHGNTR"/>
</dbReference>
<dbReference type="PANTHER" id="PTHR43537">
    <property type="entry name" value="TRANSCRIPTIONAL REGULATOR, GNTR FAMILY"/>
    <property type="match status" value="1"/>
</dbReference>
<dbReference type="Gene3D" id="1.10.10.10">
    <property type="entry name" value="Winged helix-like DNA-binding domain superfamily/Winged helix DNA-binding domain"/>
    <property type="match status" value="1"/>
</dbReference>
<evidence type="ECO:0000313" key="7">
    <source>
        <dbReference type="Proteomes" id="UP000580517"/>
    </source>
</evidence>
<keyword evidence="7" id="KW-1185">Reference proteome</keyword>
<name>A0A853FA82_9BURK</name>
<dbReference type="Gene3D" id="1.20.120.530">
    <property type="entry name" value="GntR ligand-binding domain-like"/>
    <property type="match status" value="1"/>
</dbReference>
<dbReference type="InterPro" id="IPR008920">
    <property type="entry name" value="TF_FadR/GntR_C"/>
</dbReference>
<dbReference type="PANTHER" id="PTHR43537:SF5">
    <property type="entry name" value="UXU OPERON TRANSCRIPTIONAL REGULATOR"/>
    <property type="match status" value="1"/>
</dbReference>
<dbReference type="InterPro" id="IPR036388">
    <property type="entry name" value="WH-like_DNA-bd_sf"/>
</dbReference>
<keyword evidence="1" id="KW-0805">Transcription regulation</keyword>
<proteinExistence type="predicted"/>
<dbReference type="Proteomes" id="UP000580517">
    <property type="component" value="Unassembled WGS sequence"/>
</dbReference>
<evidence type="ECO:0000256" key="1">
    <source>
        <dbReference type="ARBA" id="ARBA00023015"/>
    </source>
</evidence>
<organism evidence="6 7">
    <name type="scientific">Allopusillimonas soli</name>
    <dbReference type="NCBI Taxonomy" id="659016"/>
    <lineage>
        <taxon>Bacteria</taxon>
        <taxon>Pseudomonadati</taxon>
        <taxon>Pseudomonadota</taxon>
        <taxon>Betaproteobacteria</taxon>
        <taxon>Burkholderiales</taxon>
        <taxon>Alcaligenaceae</taxon>
        <taxon>Allopusillimonas</taxon>
    </lineage>
</organism>
<evidence type="ECO:0000259" key="5">
    <source>
        <dbReference type="PROSITE" id="PS50949"/>
    </source>
</evidence>